<evidence type="ECO:0000256" key="4">
    <source>
        <dbReference type="PROSITE-ProRule" id="PRU00175"/>
    </source>
</evidence>
<dbReference type="PROSITE" id="PS01359">
    <property type="entry name" value="ZF_PHD_1"/>
    <property type="match status" value="1"/>
</dbReference>
<dbReference type="PANTHER" id="PTHR12618:SF20">
    <property type="entry name" value="PHD AND RING FINGER DOMAIN-CONTAINING PROTEIN 1"/>
    <property type="match status" value="1"/>
</dbReference>
<accession>A0A0R3WU61</accession>
<sequence length="356" mass="40602">MKLMEFMRLQKNISVCRLCTESLNSENATPSCCEHVFHINCLKKWTEEHKSESHCRCPIETCGRTYSAISVRNSIGGSIRENISLTVENQCPICCEEIQPPVAVPESCNHQFCVTCLSEWAKVRHECPLDRGPFELMLLSSYIGGPIIERRPPPPAFVPPPEEEDTTECEICHSPEDEAYLLLCDGCDKGYHTYCLPNPLSEIPEGDWFCPNCECDRVQTRQGENSMAVMPSRRTGRRSRFRNLPTDLSAEEISNSEASEDGGDVEDMGSCFYLSTQSQERLTHIAERRHRGTGLLRDLIEHLSVRAEREQQERRRNRRLRQRRRVHLGESFSESQLSARSVAPLPLVSHFGSLQF</sequence>
<evidence type="ECO:0000313" key="8">
    <source>
        <dbReference type="EMBL" id="VDM24609.1"/>
    </source>
</evidence>
<evidence type="ECO:0000256" key="5">
    <source>
        <dbReference type="SAM" id="MobiDB-lite"/>
    </source>
</evidence>
<proteinExistence type="predicted"/>
<dbReference type="AlphaFoldDB" id="A0A0R3WU61"/>
<dbReference type="InterPro" id="IPR001965">
    <property type="entry name" value="Znf_PHD"/>
</dbReference>
<dbReference type="Pfam" id="PF00628">
    <property type="entry name" value="PHD"/>
    <property type="match status" value="1"/>
</dbReference>
<dbReference type="Pfam" id="PF13639">
    <property type="entry name" value="zf-RING_2"/>
    <property type="match status" value="1"/>
</dbReference>
<evidence type="ECO:0000259" key="7">
    <source>
        <dbReference type="PROSITE" id="PS50089"/>
    </source>
</evidence>
<dbReference type="InterPro" id="IPR001841">
    <property type="entry name" value="Znf_RING"/>
</dbReference>
<feature type="region of interest" description="Disordered" evidence="5">
    <location>
        <begin position="224"/>
        <end position="263"/>
    </location>
</feature>
<dbReference type="InterPro" id="IPR047157">
    <property type="entry name" value="PHRF1/Atg35"/>
</dbReference>
<protein>
    <submittedName>
        <fullName evidence="10">PHD and RING finger domain-containing protein 1</fullName>
    </submittedName>
</protein>
<keyword evidence="2 4" id="KW-0863">Zinc-finger</keyword>
<feature type="domain" description="RING-type" evidence="7">
    <location>
        <begin position="16"/>
        <end position="61"/>
    </location>
</feature>
<dbReference type="InterPro" id="IPR011011">
    <property type="entry name" value="Znf_FYVE_PHD"/>
</dbReference>
<dbReference type="GO" id="GO:0008270">
    <property type="term" value="F:zinc ion binding"/>
    <property type="evidence" value="ECO:0007669"/>
    <property type="project" value="UniProtKB-KW"/>
</dbReference>
<dbReference type="InterPro" id="IPR013083">
    <property type="entry name" value="Znf_RING/FYVE/PHD"/>
</dbReference>
<dbReference type="PROSITE" id="PS00518">
    <property type="entry name" value="ZF_RING_1"/>
    <property type="match status" value="1"/>
</dbReference>
<keyword evidence="3" id="KW-0862">Zinc</keyword>
<evidence type="ECO:0000313" key="9">
    <source>
        <dbReference type="Proteomes" id="UP000274429"/>
    </source>
</evidence>
<dbReference type="SUPFAM" id="SSF57850">
    <property type="entry name" value="RING/U-box"/>
    <property type="match status" value="2"/>
</dbReference>
<evidence type="ECO:0000259" key="6">
    <source>
        <dbReference type="PROSITE" id="PS50016"/>
    </source>
</evidence>
<dbReference type="PANTHER" id="PTHR12618">
    <property type="entry name" value="PHD AND RING FINGER DOMAIN-CONTAINING PROTEIN 1"/>
    <property type="match status" value="1"/>
</dbReference>
<keyword evidence="9" id="KW-1185">Reference proteome</keyword>
<evidence type="ECO:0000256" key="2">
    <source>
        <dbReference type="ARBA" id="ARBA00022771"/>
    </source>
</evidence>
<dbReference type="OrthoDB" id="365379at2759"/>
<gene>
    <name evidence="8" type="ORF">TTAC_LOCUS4286</name>
</gene>
<dbReference type="SMART" id="SM00184">
    <property type="entry name" value="RING"/>
    <property type="match status" value="3"/>
</dbReference>
<dbReference type="InterPro" id="IPR019787">
    <property type="entry name" value="Znf_PHD-finger"/>
</dbReference>
<keyword evidence="1" id="KW-0479">Metal-binding</keyword>
<dbReference type="EMBL" id="UYWX01004078">
    <property type="protein sequence ID" value="VDM24609.1"/>
    <property type="molecule type" value="Genomic_DNA"/>
</dbReference>
<feature type="domain" description="RING-type" evidence="7">
    <location>
        <begin position="91"/>
        <end position="131"/>
    </location>
</feature>
<dbReference type="Gene3D" id="3.30.40.10">
    <property type="entry name" value="Zinc/RING finger domain, C3HC4 (zinc finger)"/>
    <property type="match status" value="3"/>
</dbReference>
<name>A0A0R3WU61_HYDTA</name>
<dbReference type="InterPro" id="IPR017907">
    <property type="entry name" value="Znf_RING_CS"/>
</dbReference>
<feature type="domain" description="PHD-type" evidence="6">
    <location>
        <begin position="166"/>
        <end position="216"/>
    </location>
</feature>
<evidence type="ECO:0000256" key="3">
    <source>
        <dbReference type="ARBA" id="ARBA00022833"/>
    </source>
</evidence>
<evidence type="ECO:0000313" key="10">
    <source>
        <dbReference type="WBParaSite" id="TTAC_0000430101-mRNA-1"/>
    </source>
</evidence>
<organism evidence="10">
    <name type="scientific">Hydatigena taeniaeformis</name>
    <name type="common">Feline tapeworm</name>
    <name type="synonym">Taenia taeniaeformis</name>
    <dbReference type="NCBI Taxonomy" id="6205"/>
    <lineage>
        <taxon>Eukaryota</taxon>
        <taxon>Metazoa</taxon>
        <taxon>Spiralia</taxon>
        <taxon>Lophotrochozoa</taxon>
        <taxon>Platyhelminthes</taxon>
        <taxon>Cestoda</taxon>
        <taxon>Eucestoda</taxon>
        <taxon>Cyclophyllidea</taxon>
        <taxon>Taeniidae</taxon>
        <taxon>Hydatigera</taxon>
    </lineage>
</organism>
<reference evidence="8 9" key="2">
    <citation type="submission" date="2018-11" db="EMBL/GenBank/DDBJ databases">
        <authorList>
            <consortium name="Pathogen Informatics"/>
        </authorList>
    </citation>
    <scope>NUCLEOTIDE SEQUENCE [LARGE SCALE GENOMIC DNA]</scope>
</reference>
<reference evidence="10" key="1">
    <citation type="submission" date="2017-02" db="UniProtKB">
        <authorList>
            <consortium name="WormBaseParasite"/>
        </authorList>
    </citation>
    <scope>IDENTIFICATION</scope>
</reference>
<dbReference type="STRING" id="6205.A0A0R3WU61"/>
<dbReference type="PROSITE" id="PS50016">
    <property type="entry name" value="ZF_PHD_2"/>
    <property type="match status" value="1"/>
</dbReference>
<evidence type="ECO:0000256" key="1">
    <source>
        <dbReference type="ARBA" id="ARBA00022723"/>
    </source>
</evidence>
<dbReference type="PROSITE" id="PS50089">
    <property type="entry name" value="ZF_RING_2"/>
    <property type="match status" value="2"/>
</dbReference>
<dbReference type="SUPFAM" id="SSF57903">
    <property type="entry name" value="FYVE/PHD zinc finger"/>
    <property type="match status" value="1"/>
</dbReference>
<dbReference type="SMART" id="SM00249">
    <property type="entry name" value="PHD"/>
    <property type="match status" value="1"/>
</dbReference>
<dbReference type="WBParaSite" id="TTAC_0000430101-mRNA-1">
    <property type="protein sequence ID" value="TTAC_0000430101-mRNA-1"/>
    <property type="gene ID" value="TTAC_0000430101"/>
</dbReference>
<dbReference type="Proteomes" id="UP000274429">
    <property type="component" value="Unassembled WGS sequence"/>
</dbReference>
<dbReference type="CDD" id="cd15545">
    <property type="entry name" value="PHD_BAZ2A_like"/>
    <property type="match status" value="1"/>
</dbReference>
<dbReference type="InterPro" id="IPR019786">
    <property type="entry name" value="Zinc_finger_PHD-type_CS"/>
</dbReference>